<gene>
    <name evidence="2" type="ORF">PBRASI_LOCUS3239</name>
</gene>
<keyword evidence="3" id="KW-1185">Reference proteome</keyword>
<dbReference type="OrthoDB" id="10056816at2759"/>
<dbReference type="AlphaFoldDB" id="A0A9N9A1B2"/>
<name>A0A9N9A1B2_9GLOM</name>
<evidence type="ECO:0000313" key="2">
    <source>
        <dbReference type="EMBL" id="CAG8513479.1"/>
    </source>
</evidence>
<dbReference type="InterPro" id="IPR006797">
    <property type="entry name" value="PRELI/MSF1_dom"/>
</dbReference>
<dbReference type="PANTHER" id="PTHR11158">
    <property type="entry name" value="MSF1/PX19 RELATED"/>
    <property type="match status" value="1"/>
</dbReference>
<evidence type="ECO:0000313" key="3">
    <source>
        <dbReference type="Proteomes" id="UP000789739"/>
    </source>
</evidence>
<feature type="domain" description="PRELI/MSF1" evidence="1">
    <location>
        <begin position="1"/>
        <end position="168"/>
    </location>
</feature>
<dbReference type="PROSITE" id="PS50904">
    <property type="entry name" value="PRELI_MSF1"/>
    <property type="match status" value="1"/>
</dbReference>
<dbReference type="InterPro" id="IPR037365">
    <property type="entry name" value="Slowmo/Ups"/>
</dbReference>
<organism evidence="2 3">
    <name type="scientific">Paraglomus brasilianum</name>
    <dbReference type="NCBI Taxonomy" id="144538"/>
    <lineage>
        <taxon>Eukaryota</taxon>
        <taxon>Fungi</taxon>
        <taxon>Fungi incertae sedis</taxon>
        <taxon>Mucoromycota</taxon>
        <taxon>Glomeromycotina</taxon>
        <taxon>Glomeromycetes</taxon>
        <taxon>Paraglomerales</taxon>
        <taxon>Paraglomeraceae</taxon>
        <taxon>Paraglomus</taxon>
    </lineage>
</organism>
<dbReference type="EMBL" id="CAJVPI010000285">
    <property type="protein sequence ID" value="CAG8513479.1"/>
    <property type="molecule type" value="Genomic_DNA"/>
</dbReference>
<proteinExistence type="predicted"/>
<reference evidence="2" key="1">
    <citation type="submission" date="2021-06" db="EMBL/GenBank/DDBJ databases">
        <authorList>
            <person name="Kallberg Y."/>
            <person name="Tangrot J."/>
            <person name="Rosling A."/>
        </authorList>
    </citation>
    <scope>NUCLEOTIDE SEQUENCE</scope>
    <source>
        <strain evidence="2">BR232B</strain>
    </source>
</reference>
<dbReference type="Pfam" id="PF04707">
    <property type="entry name" value="PRELI"/>
    <property type="match status" value="1"/>
</dbReference>
<evidence type="ECO:0000259" key="1">
    <source>
        <dbReference type="PROSITE" id="PS50904"/>
    </source>
</evidence>
<protein>
    <submittedName>
        <fullName evidence="2">10054_t:CDS:1</fullName>
    </submittedName>
</protein>
<dbReference type="Proteomes" id="UP000789739">
    <property type="component" value="Unassembled WGS sequence"/>
</dbReference>
<comment type="caution">
    <text evidence="2">The sequence shown here is derived from an EMBL/GenBank/DDBJ whole genome shotgun (WGS) entry which is preliminary data.</text>
</comment>
<dbReference type="GO" id="GO:0005758">
    <property type="term" value="C:mitochondrial intermembrane space"/>
    <property type="evidence" value="ECO:0007669"/>
    <property type="project" value="InterPro"/>
</dbReference>
<accession>A0A9N9A1B2</accession>
<sequence>MHISYPWDSVTLAFWLRYPNPFASHVLSVDVIDRHVDQKTGTLRTTRLILKWGGLSVLPKWGRGLVKNPIALVLEESEINPHAQTMTTLTRNITHARMMQVEEWQTFRVDPNDSGKTQVKSEARIISKLGWGLTERIERFGVRKFADNTKKVSIQKREAGLFEAGYGKQETTYERCTWQL</sequence>